<keyword evidence="3" id="KW-1185">Reference proteome</keyword>
<keyword evidence="1" id="KW-0732">Signal</keyword>
<dbReference type="Gene3D" id="3.10.450.50">
    <property type="match status" value="1"/>
</dbReference>
<evidence type="ECO:0008006" key="4">
    <source>
        <dbReference type="Google" id="ProtNLM"/>
    </source>
</evidence>
<dbReference type="OrthoDB" id="1119084at2"/>
<comment type="caution">
    <text evidence="2">The sequence shown here is derived from an EMBL/GenBank/DDBJ whole genome shotgun (WGS) entry which is preliminary data.</text>
</comment>
<dbReference type="SUPFAM" id="SSF54427">
    <property type="entry name" value="NTF2-like"/>
    <property type="match status" value="1"/>
</dbReference>
<evidence type="ECO:0000256" key="1">
    <source>
        <dbReference type="SAM" id="SignalP"/>
    </source>
</evidence>
<sequence>MKNLISTALLLGLVVLVRAQEFEDKNLQSLVETEIDFATLAKKKNNREAFLANVDQQSITLSEKIQSTKSNWENTPVDSMWLNWYPSFADISIRGDMGYTYGPWSGHPSKTSAAQFGGHYVTIWKKQSDGAWKIAIDAGINYETFALVSTHPVKTTNLESKSRAKTVNAKKELLETDIALQKSLKRDGAKAYQSVISTEIKFFRQNHAPFTVIDVEKIGTIGTVGQHACDVSSAGDFGYTYGLHEIQTGPTNARTFLRIWKKQDGKTWKLVFDAAF</sequence>
<protein>
    <recommendedName>
        <fullName evidence="4">Nuclear transport factor 2 family protein</fullName>
    </recommendedName>
</protein>
<dbReference type="RefSeq" id="WP_112744939.1">
    <property type="nucleotide sequence ID" value="NZ_QMFY01000001.1"/>
</dbReference>
<dbReference type="AlphaFoldDB" id="A0A364Y749"/>
<organism evidence="2 3">
    <name type="scientific">Pseudochryseolinea flava</name>
    <dbReference type="NCBI Taxonomy" id="2059302"/>
    <lineage>
        <taxon>Bacteria</taxon>
        <taxon>Pseudomonadati</taxon>
        <taxon>Bacteroidota</taxon>
        <taxon>Cytophagia</taxon>
        <taxon>Cytophagales</taxon>
        <taxon>Fulvivirgaceae</taxon>
        <taxon>Pseudochryseolinea</taxon>
    </lineage>
</organism>
<feature type="signal peptide" evidence="1">
    <location>
        <begin position="1"/>
        <end position="19"/>
    </location>
</feature>
<evidence type="ECO:0000313" key="3">
    <source>
        <dbReference type="Proteomes" id="UP000251889"/>
    </source>
</evidence>
<feature type="chain" id="PRO_5016899578" description="Nuclear transport factor 2 family protein" evidence="1">
    <location>
        <begin position="20"/>
        <end position="276"/>
    </location>
</feature>
<name>A0A364Y749_9BACT</name>
<gene>
    <name evidence="2" type="ORF">DQQ10_01045</name>
</gene>
<accession>A0A364Y749</accession>
<proteinExistence type="predicted"/>
<dbReference type="EMBL" id="QMFY01000001">
    <property type="protein sequence ID" value="RAW02723.1"/>
    <property type="molecule type" value="Genomic_DNA"/>
</dbReference>
<evidence type="ECO:0000313" key="2">
    <source>
        <dbReference type="EMBL" id="RAW02723.1"/>
    </source>
</evidence>
<dbReference type="InterPro" id="IPR032710">
    <property type="entry name" value="NTF2-like_dom_sf"/>
</dbReference>
<dbReference type="Proteomes" id="UP000251889">
    <property type="component" value="Unassembled WGS sequence"/>
</dbReference>
<reference evidence="2 3" key="1">
    <citation type="submission" date="2018-06" db="EMBL/GenBank/DDBJ databases">
        <title>Chryseolinea flavus sp. nov., a member of the phylum Bacteroidetes isolated from soil.</title>
        <authorList>
            <person name="Li Y."/>
            <person name="Wang J."/>
        </authorList>
    </citation>
    <scope>NUCLEOTIDE SEQUENCE [LARGE SCALE GENOMIC DNA]</scope>
    <source>
        <strain evidence="2 3">SDU1-6</strain>
    </source>
</reference>